<keyword evidence="3" id="KW-1185">Reference proteome</keyword>
<evidence type="ECO:0000313" key="2">
    <source>
        <dbReference type="EMBL" id="KAF7502867.1"/>
    </source>
</evidence>
<dbReference type="EMBL" id="JAACFV010000213">
    <property type="protein sequence ID" value="KAF7502867.1"/>
    <property type="molecule type" value="Genomic_DNA"/>
</dbReference>
<reference evidence="2" key="1">
    <citation type="submission" date="2020-02" db="EMBL/GenBank/DDBJ databases">
        <authorList>
            <person name="Palmer J.M."/>
        </authorList>
    </citation>
    <scope>NUCLEOTIDE SEQUENCE</scope>
    <source>
        <strain evidence="2">EPUS1.4</strain>
        <tissue evidence="2">Thallus</tissue>
    </source>
</reference>
<sequence>MAVNPKKGLLTWPEYSENDLDFFIANADSTISQNRTLISRLRGTITTYHRRAEQARNDEERDKWEGALSATRTEIENLSDQVKRLDGNKRAAVRELERRRSNGR</sequence>
<protein>
    <submittedName>
        <fullName evidence="2">Uncharacterized protein</fullName>
    </submittedName>
</protein>
<feature type="coiled-coil region" evidence="1">
    <location>
        <begin position="61"/>
        <end position="95"/>
    </location>
</feature>
<name>A0A8H7A915_9EURO</name>
<accession>A0A8H7A915</accession>
<dbReference type="OrthoDB" id="10290104at2759"/>
<evidence type="ECO:0000256" key="1">
    <source>
        <dbReference type="SAM" id="Coils"/>
    </source>
</evidence>
<organism evidence="2 3">
    <name type="scientific">Endocarpon pusillum</name>
    <dbReference type="NCBI Taxonomy" id="364733"/>
    <lineage>
        <taxon>Eukaryota</taxon>
        <taxon>Fungi</taxon>
        <taxon>Dikarya</taxon>
        <taxon>Ascomycota</taxon>
        <taxon>Pezizomycotina</taxon>
        <taxon>Eurotiomycetes</taxon>
        <taxon>Chaetothyriomycetidae</taxon>
        <taxon>Verrucariales</taxon>
        <taxon>Verrucariaceae</taxon>
        <taxon>Endocarpon</taxon>
    </lineage>
</organism>
<dbReference type="AlphaFoldDB" id="A0A8H7A915"/>
<proteinExistence type="predicted"/>
<keyword evidence="1" id="KW-0175">Coiled coil</keyword>
<gene>
    <name evidence="2" type="ORF">GJ744_004988</name>
</gene>
<evidence type="ECO:0000313" key="3">
    <source>
        <dbReference type="Proteomes" id="UP000606974"/>
    </source>
</evidence>
<dbReference type="Proteomes" id="UP000606974">
    <property type="component" value="Unassembled WGS sequence"/>
</dbReference>
<comment type="caution">
    <text evidence="2">The sequence shown here is derived from an EMBL/GenBank/DDBJ whole genome shotgun (WGS) entry which is preliminary data.</text>
</comment>